<protein>
    <recommendedName>
        <fullName evidence="7">Inositol-1-monophosphatase</fullName>
        <ecNumber evidence="7">3.1.3.25</ecNumber>
    </recommendedName>
</protein>
<feature type="binding site" evidence="6">
    <location>
        <position position="223"/>
    </location>
    <ligand>
        <name>Mg(2+)</name>
        <dbReference type="ChEBI" id="CHEBI:18420"/>
        <label>1</label>
        <note>catalytic</note>
    </ligand>
</feature>
<evidence type="ECO:0000313" key="8">
    <source>
        <dbReference type="EMBL" id="CAG7589645.1"/>
    </source>
</evidence>
<evidence type="ECO:0000313" key="9">
    <source>
        <dbReference type="Proteomes" id="UP000837675"/>
    </source>
</evidence>
<gene>
    <name evidence="8" type="ORF">MHYMCMPASI_00174</name>
</gene>
<evidence type="ECO:0000256" key="5">
    <source>
        <dbReference type="ARBA" id="ARBA00022842"/>
    </source>
</evidence>
<reference evidence="8" key="1">
    <citation type="submission" date="2021-06" db="EMBL/GenBank/DDBJ databases">
        <authorList>
            <person name="Nardi T."/>
            <person name="Nardi T."/>
        </authorList>
    </citation>
    <scope>NUCLEOTIDE SEQUENCE</scope>
</reference>
<dbReference type="PROSITE" id="PS00630">
    <property type="entry name" value="IMP_2"/>
    <property type="match status" value="1"/>
</dbReference>
<dbReference type="GO" id="GO:0006020">
    <property type="term" value="P:inositol metabolic process"/>
    <property type="evidence" value="ECO:0007669"/>
    <property type="project" value="TreeGrafter"/>
</dbReference>
<accession>A0A8S4BVK4</accession>
<dbReference type="GO" id="GO:0007165">
    <property type="term" value="P:signal transduction"/>
    <property type="evidence" value="ECO:0007669"/>
    <property type="project" value="TreeGrafter"/>
</dbReference>
<comment type="caution">
    <text evidence="8">The sequence shown here is derived from an EMBL/GenBank/DDBJ whole genome shotgun (WGS) entry which is preliminary data.</text>
</comment>
<dbReference type="GO" id="GO:0008934">
    <property type="term" value="F:inositol monophosphate 1-phosphatase activity"/>
    <property type="evidence" value="ECO:0007669"/>
    <property type="project" value="InterPro"/>
</dbReference>
<feature type="binding site" evidence="6">
    <location>
        <position position="71"/>
    </location>
    <ligand>
        <name>Mg(2+)</name>
        <dbReference type="ChEBI" id="CHEBI:18420"/>
        <label>1</label>
        <note>catalytic</note>
    </ligand>
</feature>
<comment type="pathway">
    <text evidence="7">Polyol metabolism; myo-inositol biosynthesis; myo-inositol from D-glucose 6-phosphate: step 2/2.</text>
</comment>
<dbReference type="Pfam" id="PF00459">
    <property type="entry name" value="Inositol_P"/>
    <property type="match status" value="1"/>
</dbReference>
<dbReference type="PRINTS" id="PR00377">
    <property type="entry name" value="IMPHPHTASES"/>
</dbReference>
<dbReference type="InterPro" id="IPR000760">
    <property type="entry name" value="Inositol_monophosphatase-like"/>
</dbReference>
<dbReference type="CDD" id="cd01639">
    <property type="entry name" value="IMPase"/>
    <property type="match status" value="1"/>
</dbReference>
<feature type="binding site" evidence="6">
    <location>
        <position position="89"/>
    </location>
    <ligand>
        <name>Mg(2+)</name>
        <dbReference type="ChEBI" id="CHEBI:18420"/>
        <label>1</label>
        <note>catalytic</note>
    </ligand>
</feature>
<evidence type="ECO:0000256" key="7">
    <source>
        <dbReference type="RuleBase" id="RU364068"/>
    </source>
</evidence>
<evidence type="ECO:0000256" key="4">
    <source>
        <dbReference type="ARBA" id="ARBA00022723"/>
    </source>
</evidence>
<dbReference type="Gene3D" id="3.40.190.80">
    <property type="match status" value="1"/>
</dbReference>
<comment type="catalytic activity">
    <reaction evidence="1 7">
        <text>a myo-inositol phosphate + H2O = myo-inositol + phosphate</text>
        <dbReference type="Rhea" id="RHEA:24056"/>
        <dbReference type="ChEBI" id="CHEBI:15377"/>
        <dbReference type="ChEBI" id="CHEBI:17268"/>
        <dbReference type="ChEBI" id="CHEBI:43474"/>
        <dbReference type="ChEBI" id="CHEBI:84139"/>
        <dbReference type="EC" id="3.1.3.25"/>
    </reaction>
</comment>
<dbReference type="PANTHER" id="PTHR20854:SF4">
    <property type="entry name" value="INOSITOL-1-MONOPHOSPHATASE-RELATED"/>
    <property type="match status" value="1"/>
</dbReference>
<keyword evidence="5 6" id="KW-0460">Magnesium</keyword>
<feature type="binding site" evidence="6">
    <location>
        <position position="92"/>
    </location>
    <ligand>
        <name>Mg(2+)</name>
        <dbReference type="ChEBI" id="CHEBI:18420"/>
        <label>1</label>
        <note>catalytic</note>
    </ligand>
</feature>
<evidence type="ECO:0000256" key="1">
    <source>
        <dbReference type="ARBA" id="ARBA00001033"/>
    </source>
</evidence>
<dbReference type="AlphaFoldDB" id="A0A8S4BVK4"/>
<dbReference type="InterPro" id="IPR033942">
    <property type="entry name" value="IMPase"/>
</dbReference>
<keyword evidence="4 6" id="KW-0479">Metal-binding</keyword>
<proteinExistence type="inferred from homology"/>
<sequence length="265" mass="29951">MHSKRSNLINFLIKTCDKVSNAIIRDFYELEKLQVSKKDLGGFVTNADVKAEKIIVKELSNFFPDSNFLLEERGEIINDPEFNYRWIVDAIDGTSNFMRGNPHFCISIALEMTNIEKEIIAGIIYCPITRDIYWSEKGKGAYYIDSTHLERKIKVSGREKLSESVGTVSSILGNYSTEEEKIYLLLKEQKARFRITGSTALDMAYIASGRFDFCVHDIIKLWDIAAGILLIREAGGIVSDFKSNHTIEEGSGMIGANPILYNLIV</sequence>
<dbReference type="PANTHER" id="PTHR20854">
    <property type="entry name" value="INOSITOL MONOPHOSPHATASE"/>
    <property type="match status" value="1"/>
</dbReference>
<dbReference type="SUPFAM" id="SSF56655">
    <property type="entry name" value="Carbohydrate phosphatase"/>
    <property type="match status" value="1"/>
</dbReference>
<dbReference type="Proteomes" id="UP000837675">
    <property type="component" value="Unassembled WGS sequence"/>
</dbReference>
<comment type="similarity">
    <text evidence="3 7">Belongs to the inositol monophosphatase superfamily.</text>
</comment>
<dbReference type="InterPro" id="IPR020550">
    <property type="entry name" value="Inositol_monophosphatase_CS"/>
</dbReference>
<evidence type="ECO:0000256" key="2">
    <source>
        <dbReference type="ARBA" id="ARBA00001946"/>
    </source>
</evidence>
<dbReference type="EC" id="3.1.3.25" evidence="7"/>
<dbReference type="EMBL" id="CAJVAF010000049">
    <property type="protein sequence ID" value="CAG7589645.1"/>
    <property type="molecule type" value="Genomic_DNA"/>
</dbReference>
<dbReference type="GO" id="GO:0046854">
    <property type="term" value="P:phosphatidylinositol phosphate biosynthetic process"/>
    <property type="evidence" value="ECO:0007669"/>
    <property type="project" value="InterPro"/>
</dbReference>
<evidence type="ECO:0000256" key="6">
    <source>
        <dbReference type="PIRSR" id="PIRSR600760-2"/>
    </source>
</evidence>
<name>A0A8S4BVK4_9ACAR</name>
<dbReference type="Gene3D" id="3.30.540.10">
    <property type="entry name" value="Fructose-1,6-Bisphosphatase, subunit A, domain 1"/>
    <property type="match status" value="1"/>
</dbReference>
<organism evidence="8 9">
    <name type="scientific">Hyalomma marginatum</name>
    <dbReference type="NCBI Taxonomy" id="34627"/>
    <lineage>
        <taxon>Eukaryota</taxon>
        <taxon>Metazoa</taxon>
        <taxon>Ecdysozoa</taxon>
        <taxon>Arthropoda</taxon>
        <taxon>Chelicerata</taxon>
        <taxon>Arachnida</taxon>
        <taxon>Acari</taxon>
        <taxon>Parasitiformes</taxon>
        <taxon>Ixodida</taxon>
        <taxon>Ixodoidea</taxon>
        <taxon>Ixodidae</taxon>
        <taxon>Hyalomminae</taxon>
        <taxon>Hyalomma</taxon>
    </lineage>
</organism>
<keyword evidence="9" id="KW-1185">Reference proteome</keyword>
<keyword evidence="7" id="KW-0378">Hydrolase</keyword>
<evidence type="ECO:0000256" key="3">
    <source>
        <dbReference type="ARBA" id="ARBA00009759"/>
    </source>
</evidence>
<comment type="cofactor">
    <cofactor evidence="2 6 7">
        <name>Mg(2+)</name>
        <dbReference type="ChEBI" id="CHEBI:18420"/>
    </cofactor>
</comment>
<dbReference type="GO" id="GO:0046872">
    <property type="term" value="F:metal ion binding"/>
    <property type="evidence" value="ECO:0007669"/>
    <property type="project" value="UniProtKB-KW"/>
</dbReference>
<feature type="binding site" evidence="6">
    <location>
        <position position="91"/>
    </location>
    <ligand>
        <name>Mg(2+)</name>
        <dbReference type="ChEBI" id="CHEBI:18420"/>
        <label>1</label>
        <note>catalytic</note>
    </ligand>
</feature>